<reference evidence="4 5" key="1">
    <citation type="submission" date="2017-10" db="EMBL/GenBank/DDBJ databases">
        <title>Bacillus sp. nov., a halophilic bacterium isolated from a Keqin Lake.</title>
        <authorList>
            <person name="Wang H."/>
        </authorList>
    </citation>
    <scope>NUCLEOTIDE SEQUENCE [LARGE SCALE GENOMIC DNA]</scope>
    <source>
        <strain evidence="4 5">KCTC 13187</strain>
    </source>
</reference>
<proteinExistence type="inferred from homology"/>
<gene>
    <name evidence="4" type="ORF">CR203_20350</name>
</gene>
<dbReference type="GO" id="GO:0016491">
    <property type="term" value="F:oxidoreductase activity"/>
    <property type="evidence" value="ECO:0007669"/>
    <property type="project" value="UniProtKB-KW"/>
</dbReference>
<accession>A0A3A9JXE0</accession>
<dbReference type="Pfam" id="PF00881">
    <property type="entry name" value="Nitroreductase"/>
    <property type="match status" value="1"/>
</dbReference>
<keyword evidence="5" id="KW-1185">Reference proteome</keyword>
<name>A0A3A9JXE0_9BACI</name>
<comment type="caution">
    <text evidence="4">The sequence shown here is derived from an EMBL/GenBank/DDBJ whole genome shotgun (WGS) entry which is preliminary data.</text>
</comment>
<evidence type="ECO:0000313" key="4">
    <source>
        <dbReference type="EMBL" id="RKL65554.1"/>
    </source>
</evidence>
<evidence type="ECO:0000313" key="5">
    <source>
        <dbReference type="Proteomes" id="UP000281498"/>
    </source>
</evidence>
<dbReference type="SUPFAM" id="SSF55469">
    <property type="entry name" value="FMN-dependent nitroreductase-like"/>
    <property type="match status" value="1"/>
</dbReference>
<keyword evidence="2" id="KW-0560">Oxidoreductase</keyword>
<feature type="domain" description="Nitroreductase" evidence="3">
    <location>
        <begin position="17"/>
        <end position="196"/>
    </location>
</feature>
<dbReference type="Gene3D" id="3.40.109.10">
    <property type="entry name" value="NADH Oxidase"/>
    <property type="match status" value="1"/>
</dbReference>
<dbReference type="PANTHER" id="PTHR43673:SF10">
    <property type="entry name" value="NADH DEHYDROGENASE_NAD(P)H NITROREDUCTASE XCC3605-RELATED"/>
    <property type="match status" value="1"/>
</dbReference>
<dbReference type="PANTHER" id="PTHR43673">
    <property type="entry name" value="NAD(P)H NITROREDUCTASE YDGI-RELATED"/>
    <property type="match status" value="1"/>
</dbReference>
<dbReference type="EMBL" id="PDOE01000015">
    <property type="protein sequence ID" value="RKL65554.1"/>
    <property type="molecule type" value="Genomic_DNA"/>
</dbReference>
<dbReference type="InterPro" id="IPR000415">
    <property type="entry name" value="Nitroreductase-like"/>
</dbReference>
<protein>
    <submittedName>
        <fullName evidence="4">Nitroreductase family protein</fullName>
    </submittedName>
</protein>
<dbReference type="RefSeq" id="WP_110937187.1">
    <property type="nucleotide sequence ID" value="NZ_KZ614146.1"/>
</dbReference>
<evidence type="ECO:0000256" key="1">
    <source>
        <dbReference type="ARBA" id="ARBA00007118"/>
    </source>
</evidence>
<evidence type="ECO:0000259" key="3">
    <source>
        <dbReference type="Pfam" id="PF00881"/>
    </source>
</evidence>
<dbReference type="InterPro" id="IPR029479">
    <property type="entry name" value="Nitroreductase"/>
</dbReference>
<comment type="similarity">
    <text evidence="1">Belongs to the nitroreductase family.</text>
</comment>
<dbReference type="Proteomes" id="UP000281498">
    <property type="component" value="Unassembled WGS sequence"/>
</dbReference>
<sequence>MSTANTVTQTNDFKKIVMERRSIKSYDPSVKISREEMTEILSEATRAPSSTNLQPWHFLVIMSDESKAKLMQISAPSNSLKIETSAATIAIFGDLKNILKAEEIYNKNVELGYMLAAVKEQLLPGIRGWYDTLSEQNRRDIVMTDCGLVTMQLMLVARAHGYDTNPIAGYDKERINEVFGLDKDRYAPVMLVSIGKAADEGFPTMRLPIDRITDWE</sequence>
<evidence type="ECO:0000256" key="2">
    <source>
        <dbReference type="ARBA" id="ARBA00023002"/>
    </source>
</evidence>
<dbReference type="CDD" id="cd02137">
    <property type="entry name" value="MhqN-like"/>
    <property type="match status" value="1"/>
</dbReference>
<organism evidence="4 5">
    <name type="scientific">Salipaludibacillus neizhouensis</name>
    <dbReference type="NCBI Taxonomy" id="885475"/>
    <lineage>
        <taxon>Bacteria</taxon>
        <taxon>Bacillati</taxon>
        <taxon>Bacillota</taxon>
        <taxon>Bacilli</taxon>
        <taxon>Bacillales</taxon>
        <taxon>Bacillaceae</taxon>
    </lineage>
</organism>
<dbReference type="AlphaFoldDB" id="A0A3A9JXE0"/>
<dbReference type="OrthoDB" id="9782629at2"/>